<evidence type="ECO:0000256" key="1">
    <source>
        <dbReference type="ARBA" id="ARBA00004651"/>
    </source>
</evidence>
<dbReference type="SUPFAM" id="SSF103473">
    <property type="entry name" value="MFS general substrate transporter"/>
    <property type="match status" value="1"/>
</dbReference>
<feature type="transmembrane region" description="Helical" evidence="8">
    <location>
        <begin position="134"/>
        <end position="154"/>
    </location>
</feature>
<feature type="transmembrane region" description="Helical" evidence="8">
    <location>
        <begin position="380"/>
        <end position="400"/>
    </location>
</feature>
<protein>
    <recommendedName>
        <fullName evidence="9">Major facilitator superfamily (MFS) profile domain-containing protein</fullName>
    </recommendedName>
</protein>
<dbReference type="InterPro" id="IPR020846">
    <property type="entry name" value="MFS_dom"/>
</dbReference>
<keyword evidence="2" id="KW-0813">Transport</keyword>
<evidence type="ECO:0000256" key="6">
    <source>
        <dbReference type="ARBA" id="ARBA00022989"/>
    </source>
</evidence>
<dbReference type="InterPro" id="IPR036259">
    <property type="entry name" value="MFS_trans_sf"/>
</dbReference>
<dbReference type="InterPro" id="IPR003663">
    <property type="entry name" value="Sugar/inositol_transpt"/>
</dbReference>
<keyword evidence="3" id="KW-1003">Cell membrane</keyword>
<dbReference type="InterPro" id="IPR050549">
    <property type="entry name" value="MFS_Trehalose_Transporter"/>
</dbReference>
<feature type="transmembrane region" description="Helical" evidence="8">
    <location>
        <begin position="310"/>
        <end position="332"/>
    </location>
</feature>
<proteinExistence type="predicted"/>
<dbReference type="PANTHER" id="PTHR48021">
    <property type="match status" value="1"/>
</dbReference>
<organism evidence="10">
    <name type="scientific">Homalodisca liturata</name>
    <dbReference type="NCBI Taxonomy" id="320908"/>
    <lineage>
        <taxon>Eukaryota</taxon>
        <taxon>Metazoa</taxon>
        <taxon>Ecdysozoa</taxon>
        <taxon>Arthropoda</taxon>
        <taxon>Hexapoda</taxon>
        <taxon>Insecta</taxon>
        <taxon>Pterygota</taxon>
        <taxon>Neoptera</taxon>
        <taxon>Paraneoptera</taxon>
        <taxon>Hemiptera</taxon>
        <taxon>Auchenorrhyncha</taxon>
        <taxon>Membracoidea</taxon>
        <taxon>Cicadellidae</taxon>
        <taxon>Cicadellinae</taxon>
        <taxon>Proconiini</taxon>
        <taxon>Homalodisca</taxon>
    </lineage>
</organism>
<feature type="transmembrane region" description="Helical" evidence="8">
    <location>
        <begin position="344"/>
        <end position="368"/>
    </location>
</feature>
<dbReference type="Gene3D" id="1.20.1250.20">
    <property type="entry name" value="MFS general substrate transporter like domains"/>
    <property type="match status" value="1"/>
</dbReference>
<name>A0A1B6JQC3_9HEMI</name>
<feature type="transmembrane region" description="Helical" evidence="8">
    <location>
        <begin position="12"/>
        <end position="30"/>
    </location>
</feature>
<dbReference type="EMBL" id="GECU01006414">
    <property type="protein sequence ID" value="JAT01293.1"/>
    <property type="molecule type" value="Transcribed_RNA"/>
</dbReference>
<dbReference type="InterPro" id="IPR005828">
    <property type="entry name" value="MFS_sugar_transport-like"/>
</dbReference>
<comment type="subcellular location">
    <subcellularLocation>
        <location evidence="1">Cell membrane</location>
        <topology evidence="1">Multi-pass membrane protein</topology>
    </subcellularLocation>
</comment>
<evidence type="ECO:0000256" key="8">
    <source>
        <dbReference type="SAM" id="Phobius"/>
    </source>
</evidence>
<evidence type="ECO:0000256" key="7">
    <source>
        <dbReference type="ARBA" id="ARBA00023136"/>
    </source>
</evidence>
<dbReference type="AlphaFoldDB" id="A0A1B6JQC3"/>
<dbReference type="FunFam" id="1.20.1250.20:FF:000218">
    <property type="entry name" value="facilitated trehalose transporter Tret1"/>
    <property type="match status" value="1"/>
</dbReference>
<dbReference type="PANTHER" id="PTHR48021:SF47">
    <property type="entry name" value="GH17672P"/>
    <property type="match status" value="1"/>
</dbReference>
<feature type="transmembrane region" description="Helical" evidence="8">
    <location>
        <begin position="406"/>
        <end position="431"/>
    </location>
</feature>
<keyword evidence="6 8" id="KW-1133">Transmembrane helix</keyword>
<feature type="transmembrane region" description="Helical" evidence="8">
    <location>
        <begin position="160"/>
        <end position="180"/>
    </location>
</feature>
<feature type="transmembrane region" description="Helical" evidence="8">
    <location>
        <begin position="50"/>
        <end position="69"/>
    </location>
</feature>
<evidence type="ECO:0000256" key="2">
    <source>
        <dbReference type="ARBA" id="ARBA00022448"/>
    </source>
</evidence>
<reference evidence="10" key="1">
    <citation type="submission" date="2015-11" db="EMBL/GenBank/DDBJ databases">
        <title>De novo transcriptome assembly of four potential Pierce s Disease insect vectors from Arizona vineyards.</title>
        <authorList>
            <person name="Tassone E.E."/>
        </authorList>
    </citation>
    <scope>NUCLEOTIDE SEQUENCE</scope>
</reference>
<dbReference type="GO" id="GO:0022857">
    <property type="term" value="F:transmembrane transporter activity"/>
    <property type="evidence" value="ECO:0007669"/>
    <property type="project" value="InterPro"/>
</dbReference>
<evidence type="ECO:0000259" key="9">
    <source>
        <dbReference type="PROSITE" id="PS50850"/>
    </source>
</evidence>
<keyword evidence="7 8" id="KW-0472">Membrane</keyword>
<dbReference type="PRINTS" id="PR00171">
    <property type="entry name" value="SUGRTRNSPORT"/>
</dbReference>
<keyword evidence="5 8" id="KW-0812">Transmembrane</keyword>
<feature type="transmembrane region" description="Helical" evidence="8">
    <location>
        <begin position="98"/>
        <end position="122"/>
    </location>
</feature>
<evidence type="ECO:0000256" key="3">
    <source>
        <dbReference type="ARBA" id="ARBA00022475"/>
    </source>
</evidence>
<sequence>MDSTAKISRTHLYTSAAILNLVYLVCGTTYAWSSPVLMKLHLSDEEGSTVASMVALGMGLGPFLSGALLKVLGRKSTVGLGMVTMTCSYLLLTVTQQVVLLVVARLLAGITLAVAFSAVPTYIAEIAEDSVRGILNTFIQTFFSFGSLVVYAVGPFVSYSVLHYIMLAMCACFFLLFPYLPNSPYALIMKGEEHRAREALAWLRQGRSEVYVEKELQSIQKSVRQSQAEAGSVLELFTNTGNRRALSICCVLLALQQFSGISIIYFYTESIFKMSGTAISSSTCAIIIGIIMCVSSFLSPVTVQKFGYKTSLLISTSGCVLGMGSLGIFFLLKANHFNVDSVSWLPLLSVVTYILFFNAGFATVPWALSGELFPNNMKPYASTLVTSTGGVTAFISSKLFPTLTVLIGIEFLFLACSFFCFLVVAFVLLVVQDTSGMSFEEIQATMNSSKRKEVLRNQTI</sequence>
<gene>
    <name evidence="10" type="ORF">g.27712</name>
</gene>
<feature type="transmembrane region" description="Helical" evidence="8">
    <location>
        <begin position="245"/>
        <end position="267"/>
    </location>
</feature>
<dbReference type="Pfam" id="PF00083">
    <property type="entry name" value="Sugar_tr"/>
    <property type="match status" value="1"/>
</dbReference>
<feature type="transmembrane region" description="Helical" evidence="8">
    <location>
        <begin position="76"/>
        <end position="92"/>
    </location>
</feature>
<evidence type="ECO:0000256" key="5">
    <source>
        <dbReference type="ARBA" id="ARBA00022692"/>
    </source>
</evidence>
<dbReference type="GO" id="GO:0005886">
    <property type="term" value="C:plasma membrane"/>
    <property type="evidence" value="ECO:0007669"/>
    <property type="project" value="UniProtKB-SubCell"/>
</dbReference>
<evidence type="ECO:0000256" key="4">
    <source>
        <dbReference type="ARBA" id="ARBA00022597"/>
    </source>
</evidence>
<evidence type="ECO:0000313" key="10">
    <source>
        <dbReference type="EMBL" id="JAT01293.1"/>
    </source>
</evidence>
<keyword evidence="4" id="KW-0762">Sugar transport</keyword>
<feature type="transmembrane region" description="Helical" evidence="8">
    <location>
        <begin position="279"/>
        <end position="298"/>
    </location>
</feature>
<accession>A0A1B6JQC3</accession>
<dbReference type="PROSITE" id="PS50850">
    <property type="entry name" value="MFS"/>
    <property type="match status" value="1"/>
</dbReference>
<feature type="domain" description="Major facilitator superfamily (MFS) profile" evidence="9">
    <location>
        <begin position="1"/>
        <end position="435"/>
    </location>
</feature>